<evidence type="ECO:0000256" key="1">
    <source>
        <dbReference type="SAM" id="MobiDB-lite"/>
    </source>
</evidence>
<evidence type="ECO:0000313" key="3">
    <source>
        <dbReference type="Proteomes" id="UP000298030"/>
    </source>
</evidence>
<dbReference type="OrthoDB" id="3048394at2759"/>
<protein>
    <submittedName>
        <fullName evidence="2">Uncharacterized protein</fullName>
    </submittedName>
</protein>
<accession>A0A4Y7SAM5</accession>
<sequence length="352" mass="40335">MVGWVPLDMKLRLKKAETFIDRVKRHHKFGLGDTPLILQYDKRVGDMRSWIWPHENGVPIPPNKLDQYRYTHYFKGPCCVCAFVKDDCAFSEAKMGLIQLIRQSADANCLGQYAAICAKQECDYFVPLERYFGHPNLITGEYSKREILTANEDVPIRIMDPFLFMTDDTEETIKRAGLKQIQTLRDDSNALRGTNQFLRREDPNKFVHLQHSLQTLLAKGLPADKFWDLFVQCTDCKYVMPQQYFPYYHACIVQVVHPQLGLPRRLPTPQPPDLPLSDVDHEPEDQSSDTEHEDEHVPYIDIDGKLIPVDLSSDDPIYDMPLMEACALLTQRDIASGFGPGPVTPKARCGRP</sequence>
<keyword evidence="3" id="KW-1185">Reference proteome</keyword>
<evidence type="ECO:0000313" key="2">
    <source>
        <dbReference type="EMBL" id="TEB18470.1"/>
    </source>
</evidence>
<name>A0A4Y7SAM5_COPMI</name>
<comment type="caution">
    <text evidence="2">The sequence shown here is derived from an EMBL/GenBank/DDBJ whole genome shotgun (WGS) entry which is preliminary data.</text>
</comment>
<gene>
    <name evidence="2" type="ORF">FA13DRAFT_1719867</name>
</gene>
<dbReference type="Proteomes" id="UP000298030">
    <property type="component" value="Unassembled WGS sequence"/>
</dbReference>
<organism evidence="2 3">
    <name type="scientific">Coprinellus micaceus</name>
    <name type="common">Glistening ink-cap mushroom</name>
    <name type="synonym">Coprinus micaceus</name>
    <dbReference type="NCBI Taxonomy" id="71717"/>
    <lineage>
        <taxon>Eukaryota</taxon>
        <taxon>Fungi</taxon>
        <taxon>Dikarya</taxon>
        <taxon>Basidiomycota</taxon>
        <taxon>Agaricomycotina</taxon>
        <taxon>Agaricomycetes</taxon>
        <taxon>Agaricomycetidae</taxon>
        <taxon>Agaricales</taxon>
        <taxon>Agaricineae</taxon>
        <taxon>Psathyrellaceae</taxon>
        <taxon>Coprinellus</taxon>
    </lineage>
</organism>
<dbReference type="AlphaFoldDB" id="A0A4Y7SAM5"/>
<proteinExistence type="predicted"/>
<dbReference type="EMBL" id="QPFP01000250">
    <property type="protein sequence ID" value="TEB18470.1"/>
    <property type="molecule type" value="Genomic_DNA"/>
</dbReference>
<feature type="region of interest" description="Disordered" evidence="1">
    <location>
        <begin position="264"/>
        <end position="297"/>
    </location>
</feature>
<reference evidence="2 3" key="1">
    <citation type="journal article" date="2019" name="Nat. Ecol. Evol.">
        <title>Megaphylogeny resolves global patterns of mushroom evolution.</title>
        <authorList>
            <person name="Varga T."/>
            <person name="Krizsan K."/>
            <person name="Foldi C."/>
            <person name="Dima B."/>
            <person name="Sanchez-Garcia M."/>
            <person name="Sanchez-Ramirez S."/>
            <person name="Szollosi G.J."/>
            <person name="Szarkandi J.G."/>
            <person name="Papp V."/>
            <person name="Albert L."/>
            <person name="Andreopoulos W."/>
            <person name="Angelini C."/>
            <person name="Antonin V."/>
            <person name="Barry K.W."/>
            <person name="Bougher N.L."/>
            <person name="Buchanan P."/>
            <person name="Buyck B."/>
            <person name="Bense V."/>
            <person name="Catcheside P."/>
            <person name="Chovatia M."/>
            <person name="Cooper J."/>
            <person name="Damon W."/>
            <person name="Desjardin D."/>
            <person name="Finy P."/>
            <person name="Geml J."/>
            <person name="Haridas S."/>
            <person name="Hughes K."/>
            <person name="Justo A."/>
            <person name="Karasinski D."/>
            <person name="Kautmanova I."/>
            <person name="Kiss B."/>
            <person name="Kocsube S."/>
            <person name="Kotiranta H."/>
            <person name="LaButti K.M."/>
            <person name="Lechner B.E."/>
            <person name="Liimatainen K."/>
            <person name="Lipzen A."/>
            <person name="Lukacs Z."/>
            <person name="Mihaltcheva S."/>
            <person name="Morgado L.N."/>
            <person name="Niskanen T."/>
            <person name="Noordeloos M.E."/>
            <person name="Ohm R.A."/>
            <person name="Ortiz-Santana B."/>
            <person name="Ovrebo C."/>
            <person name="Racz N."/>
            <person name="Riley R."/>
            <person name="Savchenko A."/>
            <person name="Shiryaev A."/>
            <person name="Soop K."/>
            <person name="Spirin V."/>
            <person name="Szebenyi C."/>
            <person name="Tomsovsky M."/>
            <person name="Tulloss R.E."/>
            <person name="Uehling J."/>
            <person name="Grigoriev I.V."/>
            <person name="Vagvolgyi C."/>
            <person name="Papp T."/>
            <person name="Martin F.M."/>
            <person name="Miettinen O."/>
            <person name="Hibbett D.S."/>
            <person name="Nagy L.G."/>
        </authorList>
    </citation>
    <scope>NUCLEOTIDE SEQUENCE [LARGE SCALE GENOMIC DNA]</scope>
    <source>
        <strain evidence="2 3">FP101781</strain>
    </source>
</reference>